<dbReference type="PANTHER" id="PTHR43776:SF7">
    <property type="entry name" value="D,D-DIPEPTIDE TRANSPORT ATP-BINDING PROTEIN DDPF-RELATED"/>
    <property type="match status" value="1"/>
</dbReference>
<evidence type="ECO:0000256" key="1">
    <source>
        <dbReference type="ARBA" id="ARBA00005417"/>
    </source>
</evidence>
<dbReference type="SUPFAM" id="SSF52540">
    <property type="entry name" value="P-loop containing nucleoside triphosphate hydrolases"/>
    <property type="match status" value="1"/>
</dbReference>
<protein>
    <submittedName>
        <fullName evidence="6">ATP-binding cassette domain-containing protein</fullName>
    </submittedName>
</protein>
<dbReference type="InterPro" id="IPR003593">
    <property type="entry name" value="AAA+_ATPase"/>
</dbReference>
<dbReference type="SMART" id="SM00382">
    <property type="entry name" value="AAA"/>
    <property type="match status" value="1"/>
</dbReference>
<dbReference type="InterPro" id="IPR050319">
    <property type="entry name" value="ABC_transp_ATP-bind"/>
</dbReference>
<evidence type="ECO:0000313" key="6">
    <source>
        <dbReference type="EMBL" id="UPQ83855.1"/>
    </source>
</evidence>
<gene>
    <name evidence="6" type="ORF">M0M42_05460</name>
</gene>
<dbReference type="GO" id="GO:0005524">
    <property type="term" value="F:ATP binding"/>
    <property type="evidence" value="ECO:0007669"/>
    <property type="project" value="UniProtKB-KW"/>
</dbReference>
<proteinExistence type="inferred from homology"/>
<evidence type="ECO:0000256" key="4">
    <source>
        <dbReference type="ARBA" id="ARBA00022840"/>
    </source>
</evidence>
<evidence type="ECO:0000256" key="2">
    <source>
        <dbReference type="ARBA" id="ARBA00022448"/>
    </source>
</evidence>
<evidence type="ECO:0000259" key="5">
    <source>
        <dbReference type="PROSITE" id="PS50893"/>
    </source>
</evidence>
<sequence>MHKGKVVESGSAEQVLSRPAQEYTRQLLDADPKRWAPRSRPIFTNEAVVQVNDLAVARGGHTLFEGLSFKIRRGEIVGVTGPSGCGKSTLGDVILRLMSAREGTVTTQAGAPRVAFQKLYQDPVAAFPPSVTLARNLADLVSLHRLDSSRIDVLLQRLRLEPSLLNRLPGNVSGGELQRFSLLRVLLLKPVFIFADEPSSRLDLITQQEMIELLVETARENATAVLLVSHDEALIDAVSDQRVRLGSLNPSTNTAEHADTLTQLQPYPSVKRA</sequence>
<feature type="domain" description="ABC transporter" evidence="5">
    <location>
        <begin position="49"/>
        <end position="272"/>
    </location>
</feature>
<keyword evidence="4 6" id="KW-0067">ATP-binding</keyword>
<accession>A0ABY4KSP1</accession>
<keyword evidence="7" id="KW-1185">Reference proteome</keyword>
<dbReference type="Gene3D" id="3.40.50.300">
    <property type="entry name" value="P-loop containing nucleotide triphosphate hydrolases"/>
    <property type="match status" value="1"/>
</dbReference>
<keyword evidence="3" id="KW-0547">Nucleotide-binding</keyword>
<reference evidence="6 7" key="1">
    <citation type="submission" date="2022-04" db="EMBL/GenBank/DDBJ databases">
        <title>Pseudomonas knackmussii B09-2.</title>
        <authorList>
            <person name="Deng Y."/>
        </authorList>
    </citation>
    <scope>NUCLEOTIDE SEQUENCE [LARGE SCALE GENOMIC DNA]</scope>
    <source>
        <strain evidence="6 7">B09-2</strain>
    </source>
</reference>
<dbReference type="InterPro" id="IPR003439">
    <property type="entry name" value="ABC_transporter-like_ATP-bd"/>
</dbReference>
<organism evidence="6 7">
    <name type="scientific">Pseudomonas knackmussii</name>
    <dbReference type="NCBI Taxonomy" id="65741"/>
    <lineage>
        <taxon>Bacteria</taxon>
        <taxon>Pseudomonadati</taxon>
        <taxon>Pseudomonadota</taxon>
        <taxon>Gammaproteobacteria</taxon>
        <taxon>Pseudomonadales</taxon>
        <taxon>Pseudomonadaceae</taxon>
        <taxon>Pseudomonas</taxon>
    </lineage>
</organism>
<dbReference type="PROSITE" id="PS00211">
    <property type="entry name" value="ABC_TRANSPORTER_1"/>
    <property type="match status" value="1"/>
</dbReference>
<dbReference type="InterPro" id="IPR027417">
    <property type="entry name" value="P-loop_NTPase"/>
</dbReference>
<evidence type="ECO:0000313" key="7">
    <source>
        <dbReference type="Proteomes" id="UP000831189"/>
    </source>
</evidence>
<keyword evidence="2" id="KW-0813">Transport</keyword>
<dbReference type="Proteomes" id="UP000831189">
    <property type="component" value="Chromosome"/>
</dbReference>
<dbReference type="InterPro" id="IPR017871">
    <property type="entry name" value="ABC_transporter-like_CS"/>
</dbReference>
<dbReference type="Pfam" id="PF00005">
    <property type="entry name" value="ABC_tran"/>
    <property type="match status" value="1"/>
</dbReference>
<name>A0ABY4KSP1_9PSED</name>
<comment type="similarity">
    <text evidence="1">Belongs to the ABC transporter superfamily.</text>
</comment>
<dbReference type="PROSITE" id="PS50893">
    <property type="entry name" value="ABC_TRANSPORTER_2"/>
    <property type="match status" value="1"/>
</dbReference>
<dbReference type="EMBL" id="CP096208">
    <property type="protein sequence ID" value="UPQ83855.1"/>
    <property type="molecule type" value="Genomic_DNA"/>
</dbReference>
<dbReference type="PANTHER" id="PTHR43776">
    <property type="entry name" value="TRANSPORT ATP-BINDING PROTEIN"/>
    <property type="match status" value="1"/>
</dbReference>
<evidence type="ECO:0000256" key="3">
    <source>
        <dbReference type="ARBA" id="ARBA00022741"/>
    </source>
</evidence>